<keyword evidence="5" id="KW-1185">Reference proteome</keyword>
<name>A0A0K1E715_CHOCO</name>
<comment type="similarity">
    <text evidence="1">Belongs to the hcp beta-lactamase family.</text>
</comment>
<proteinExistence type="inferred from homology"/>
<evidence type="ECO:0000256" key="1">
    <source>
        <dbReference type="ARBA" id="ARBA00008486"/>
    </source>
</evidence>
<dbReference type="Gene3D" id="1.25.40.10">
    <property type="entry name" value="Tetratricopeptide repeat domain"/>
    <property type="match status" value="3"/>
</dbReference>
<accession>A0A0K1E715</accession>
<reference evidence="4 5" key="1">
    <citation type="submission" date="2015-07" db="EMBL/GenBank/DDBJ databases">
        <title>Genome analysis of myxobacterium Chondromyces crocatus Cm c5 reveals a high potential for natural compound synthesis and the genetic basis for the loss of fruiting body formation.</title>
        <authorList>
            <person name="Zaburannyi N."/>
            <person name="Bunk B."/>
            <person name="Maier J."/>
            <person name="Overmann J."/>
            <person name="Mueller R."/>
        </authorList>
    </citation>
    <scope>NUCLEOTIDE SEQUENCE [LARGE SCALE GENOMIC DNA]</scope>
    <source>
        <strain evidence="4 5">Cm c5</strain>
    </source>
</reference>
<protein>
    <submittedName>
        <fullName evidence="4">Uncharacterized protein</fullName>
    </submittedName>
</protein>
<dbReference type="STRING" id="52.CMC5_007810"/>
<keyword evidence="2" id="KW-0677">Repeat</keyword>
<dbReference type="PANTHER" id="PTHR13891">
    <property type="entry name" value="CYTOCHROME C OXIDASE ASSEMBLY FACTOR 7"/>
    <property type="match status" value="1"/>
</dbReference>
<evidence type="ECO:0000256" key="3">
    <source>
        <dbReference type="SAM" id="SignalP"/>
    </source>
</evidence>
<dbReference type="InterPro" id="IPR011990">
    <property type="entry name" value="TPR-like_helical_dom_sf"/>
</dbReference>
<dbReference type="Pfam" id="PF08238">
    <property type="entry name" value="Sel1"/>
    <property type="match status" value="9"/>
</dbReference>
<dbReference type="EMBL" id="CP012159">
    <property type="protein sequence ID" value="AKT36661.1"/>
    <property type="molecule type" value="Genomic_DNA"/>
</dbReference>
<evidence type="ECO:0000313" key="4">
    <source>
        <dbReference type="EMBL" id="AKT36661.1"/>
    </source>
</evidence>
<dbReference type="PROSITE" id="PS51257">
    <property type="entry name" value="PROKAR_LIPOPROTEIN"/>
    <property type="match status" value="1"/>
</dbReference>
<dbReference type="InterPro" id="IPR006597">
    <property type="entry name" value="Sel1-like"/>
</dbReference>
<gene>
    <name evidence="4" type="ORF">CMC5_007810</name>
</gene>
<evidence type="ECO:0000256" key="2">
    <source>
        <dbReference type="ARBA" id="ARBA00022737"/>
    </source>
</evidence>
<dbReference type="PATRIC" id="fig|52.7.peg.843"/>
<dbReference type="Proteomes" id="UP000067626">
    <property type="component" value="Chromosome"/>
</dbReference>
<dbReference type="SMART" id="SM00671">
    <property type="entry name" value="SEL1"/>
    <property type="match status" value="9"/>
</dbReference>
<dbReference type="SUPFAM" id="SSF81901">
    <property type="entry name" value="HCP-like"/>
    <property type="match status" value="3"/>
</dbReference>
<dbReference type="AlphaFoldDB" id="A0A0K1E715"/>
<sequence>MGLRAVFVALVASSLAMTTGCGTRQPSPSVSSSLFASGTGLPAPACGTKPLAVCEAACAEGDAPSCSRAADLVMRERARGPQRVAVAATMHDRACTLGFTPGCRELGRLLERGVSGTLKSDIDKAFDLQDRTCGAGDAAACAELGRMALSAPARAAVQWNGLELLERACEGGDGPGCRRLAHAVAFGQGTPVDAARARKLLQRGVTVSAAACDTGDLRACVQLGRALLEGEGTRPDGVRAAALLGRACEEGNPDGCHWLGVYHGRVATPDRALATALHRQACEEGSALGCQGLGDALVRGSGTRRDVAQGEALCHRACDASAEACDTVSARIDEGLASTAEPSTARRLHERACAAGSTRGCGRLALDTLRASSGPRAEAHAFQQLGAACHAGLVGACAQLGEAHAEGTGVPRDARRAASLWQIDCEAGVPHACQALGEATLEGRGVSADPARAQALLRKACDAGLPSSCTVLGYHRSMSAGASQSGSEATTWLERACREGDPLACTLAAATPEQRPALRKKFQRARECAWLVEGINRGVERIEASATASAEEASDAKGLRQLASAMEDSEREIGTLRLTDPTLLQHAAAYRTMARTIANVSRQVASGVEEGDPQRSLGGFAAVIEVLAGEGTLVDDINELCSPTP</sequence>
<organism evidence="4 5">
    <name type="scientific">Chondromyces crocatus</name>
    <dbReference type="NCBI Taxonomy" id="52"/>
    <lineage>
        <taxon>Bacteria</taxon>
        <taxon>Pseudomonadati</taxon>
        <taxon>Myxococcota</taxon>
        <taxon>Polyangia</taxon>
        <taxon>Polyangiales</taxon>
        <taxon>Polyangiaceae</taxon>
        <taxon>Chondromyces</taxon>
    </lineage>
</organism>
<feature type="chain" id="PRO_5039949299" evidence="3">
    <location>
        <begin position="19"/>
        <end position="645"/>
    </location>
</feature>
<evidence type="ECO:0000313" key="5">
    <source>
        <dbReference type="Proteomes" id="UP000067626"/>
    </source>
</evidence>
<dbReference type="PANTHER" id="PTHR13891:SF1">
    <property type="entry name" value="CYTOCHROME C OXIDASE ASSEMBLY FACTOR 7"/>
    <property type="match status" value="1"/>
</dbReference>
<keyword evidence="3" id="KW-0732">Signal</keyword>
<feature type="signal peptide" evidence="3">
    <location>
        <begin position="1"/>
        <end position="18"/>
    </location>
</feature>
<dbReference type="KEGG" id="ccro:CMC5_007810"/>
<dbReference type="InterPro" id="IPR040239">
    <property type="entry name" value="HcpB-like"/>
</dbReference>